<gene>
    <name evidence="2" type="ORF">TKK_013496</name>
</gene>
<organism evidence="2 3">
    <name type="scientific">Trichogramma kaykai</name>
    <dbReference type="NCBI Taxonomy" id="54128"/>
    <lineage>
        <taxon>Eukaryota</taxon>
        <taxon>Metazoa</taxon>
        <taxon>Ecdysozoa</taxon>
        <taxon>Arthropoda</taxon>
        <taxon>Hexapoda</taxon>
        <taxon>Insecta</taxon>
        <taxon>Pterygota</taxon>
        <taxon>Neoptera</taxon>
        <taxon>Endopterygota</taxon>
        <taxon>Hymenoptera</taxon>
        <taxon>Apocrita</taxon>
        <taxon>Proctotrupomorpha</taxon>
        <taxon>Chalcidoidea</taxon>
        <taxon>Trichogrammatidae</taxon>
        <taxon>Trichogramma</taxon>
    </lineage>
</organism>
<evidence type="ECO:0000313" key="3">
    <source>
        <dbReference type="Proteomes" id="UP001627154"/>
    </source>
</evidence>
<keyword evidence="3" id="KW-1185">Reference proteome</keyword>
<feature type="compositionally biased region" description="Basic and acidic residues" evidence="1">
    <location>
        <begin position="112"/>
        <end position="137"/>
    </location>
</feature>
<evidence type="ECO:0000313" key="2">
    <source>
        <dbReference type="EMBL" id="KAL3392194.1"/>
    </source>
</evidence>
<reference evidence="2 3" key="1">
    <citation type="journal article" date="2024" name="bioRxiv">
        <title>A reference genome for Trichogramma kaykai: A tiny desert-dwelling parasitoid wasp with competing sex-ratio distorters.</title>
        <authorList>
            <person name="Culotta J."/>
            <person name="Lindsey A.R."/>
        </authorList>
    </citation>
    <scope>NUCLEOTIDE SEQUENCE [LARGE SCALE GENOMIC DNA]</scope>
    <source>
        <strain evidence="2 3">KSX58</strain>
    </source>
</reference>
<feature type="compositionally biased region" description="Polar residues" evidence="1">
    <location>
        <begin position="138"/>
        <end position="154"/>
    </location>
</feature>
<feature type="compositionally biased region" description="Acidic residues" evidence="1">
    <location>
        <begin position="189"/>
        <end position="205"/>
    </location>
</feature>
<comment type="caution">
    <text evidence="2">The sequence shown here is derived from an EMBL/GenBank/DDBJ whole genome shotgun (WGS) entry which is preliminary data.</text>
</comment>
<dbReference type="EMBL" id="JBJJXI010000107">
    <property type="protein sequence ID" value="KAL3392194.1"/>
    <property type="molecule type" value="Genomic_DNA"/>
</dbReference>
<protein>
    <submittedName>
        <fullName evidence="2">Uncharacterized protein</fullName>
    </submittedName>
</protein>
<accession>A0ABD2WHW1</accession>
<evidence type="ECO:0000256" key="1">
    <source>
        <dbReference type="SAM" id="MobiDB-lite"/>
    </source>
</evidence>
<dbReference type="Proteomes" id="UP001627154">
    <property type="component" value="Unassembled WGS sequence"/>
</dbReference>
<feature type="region of interest" description="Disordered" evidence="1">
    <location>
        <begin position="41"/>
        <end position="73"/>
    </location>
</feature>
<feature type="region of interest" description="Disordered" evidence="1">
    <location>
        <begin position="86"/>
        <end position="207"/>
    </location>
</feature>
<name>A0ABD2WHW1_9HYME</name>
<proteinExistence type="predicted"/>
<dbReference type="AlphaFoldDB" id="A0ABD2WHW1"/>
<feature type="compositionally biased region" description="Acidic residues" evidence="1">
    <location>
        <begin position="88"/>
        <end position="111"/>
    </location>
</feature>
<feature type="compositionally biased region" description="Basic and acidic residues" evidence="1">
    <location>
        <begin position="163"/>
        <end position="182"/>
    </location>
</feature>
<sequence>MCNFFYSLQEEGELAYGEDLFEQYFSEINYDEDVEQVIHKKKNSRKRSCCQDEEASASKQKKKEQKITDHNRSEYKRRVIESTLFEELAQDDEDEYENSDENVDEYESSDENVDKYNDDNNDNKSIIEAENKNDDKGSNSSEDNSNGFNMNSLRFRNPNGELWKSDKERDDFFNYVARKVEEDTSNANETDDESEDSDDSSSDDEIVQRAEDILKFFELHESDTLDDEDNGNVKNDPAEMERLQTIFESGETLSEEAKEEARKTRILVQSVYTVATILHKYPLEYVMKEEKKVEEIQKKCAEMRAALIANGYPEDKLPRTYTK</sequence>